<dbReference type="RefSeq" id="WP_132080495.1">
    <property type="nucleotide sequence ID" value="NZ_DAMAKO010000006.1"/>
</dbReference>
<name>A0A4R1PY44_9FIRM</name>
<sequence>MGNRELAQLKKSFLCKNCNKIRIVQLQACVPECDCSEELTFTSVFDFYANLYYHLDNVNYADYETICNEFNDEQIKDKVDNLLFRHLPEGELTVYPVNSSDYLQLVIKLFKQTVASCQTANDILLVAVNWLFFLSNTMKELRKLQQHDSYFGRNLAPIPTIRGPLLYRVDSSIKAYLERFEAIVDPNYILLRKKVYFFLVREEYPYYNVTHKYISLSKRWADIDNYVGNLSFCFFSYNFSLLNDYVLSLKDSDDGNYIFSFANIRSNKRSEYTKKFRTIITDKTEINFIMAPELSTPIDAQKEMIAVIKRQKRKQLIFAITGSFHVCEGDISSQPQNRERIYNYAQVVNHEGSTLYDLYKMNRFIIHKSDKNQAELPVFVEKSGTEQNAYDKRDIVLFDTLLGRIAFLICVDLINFSIDEILIDRQVDVVFVISMTPNPAGGKFIRKMQELSEGCGAVVFLCNNPGSAQVGGENLRGLAHFPLIKKVFKTHETARIYTLEEMLRGQTRADRGE</sequence>
<keyword evidence="2" id="KW-1185">Reference proteome</keyword>
<evidence type="ECO:0000313" key="1">
    <source>
        <dbReference type="EMBL" id="TCL36885.1"/>
    </source>
</evidence>
<dbReference type="Gene3D" id="3.60.110.10">
    <property type="entry name" value="Carbon-nitrogen hydrolase"/>
    <property type="match status" value="1"/>
</dbReference>
<reference evidence="1 2" key="1">
    <citation type="submission" date="2019-03" db="EMBL/GenBank/DDBJ databases">
        <title>Genomic Encyclopedia of Type Strains, Phase IV (KMG-IV): sequencing the most valuable type-strain genomes for metagenomic binning, comparative biology and taxonomic classification.</title>
        <authorList>
            <person name="Goeker M."/>
        </authorList>
    </citation>
    <scope>NUCLEOTIDE SEQUENCE [LARGE SCALE GENOMIC DNA]</scope>
    <source>
        <strain evidence="1 2">DSM 15969</strain>
    </source>
</reference>
<dbReference type="EMBL" id="SLUI01000007">
    <property type="protein sequence ID" value="TCL36885.1"/>
    <property type="molecule type" value="Genomic_DNA"/>
</dbReference>
<dbReference type="Proteomes" id="UP000295063">
    <property type="component" value="Unassembled WGS sequence"/>
</dbReference>
<evidence type="ECO:0000313" key="2">
    <source>
        <dbReference type="Proteomes" id="UP000295063"/>
    </source>
</evidence>
<dbReference type="AlphaFoldDB" id="A0A4R1PY44"/>
<proteinExistence type="predicted"/>
<dbReference type="SUPFAM" id="SSF56317">
    <property type="entry name" value="Carbon-nitrogen hydrolase"/>
    <property type="match status" value="1"/>
</dbReference>
<comment type="caution">
    <text evidence="1">The sequence shown here is derived from an EMBL/GenBank/DDBJ whole genome shotgun (WGS) entry which is preliminary data.</text>
</comment>
<accession>A0A4R1PY44</accession>
<protein>
    <submittedName>
        <fullName evidence="1">Uncharacterized protein</fullName>
    </submittedName>
</protein>
<dbReference type="InterPro" id="IPR036526">
    <property type="entry name" value="C-N_Hydrolase_sf"/>
</dbReference>
<organism evidence="1 2">
    <name type="scientific">Anaerospora hongkongensis</name>
    <dbReference type="NCBI Taxonomy" id="244830"/>
    <lineage>
        <taxon>Bacteria</taxon>
        <taxon>Bacillati</taxon>
        <taxon>Bacillota</taxon>
        <taxon>Negativicutes</taxon>
        <taxon>Selenomonadales</taxon>
        <taxon>Sporomusaceae</taxon>
        <taxon>Anaerospora</taxon>
    </lineage>
</organism>
<gene>
    <name evidence="1" type="ORF">EV210_107149</name>
</gene>
<dbReference type="OrthoDB" id="2591731at2"/>